<protein>
    <submittedName>
        <fullName evidence="9">Sodium/hydrogen exchanger family-domain-containing protein</fullName>
    </submittedName>
</protein>
<accession>A0AAD7QV97</accession>
<dbReference type="InterPro" id="IPR050794">
    <property type="entry name" value="CPA2_transporter"/>
</dbReference>
<dbReference type="Gene3D" id="1.20.1530.20">
    <property type="match status" value="1"/>
</dbReference>
<feature type="transmembrane region" description="Helical" evidence="7">
    <location>
        <begin position="405"/>
        <end position="430"/>
    </location>
</feature>
<dbReference type="InterPro" id="IPR006153">
    <property type="entry name" value="Cation/H_exchanger_TM"/>
</dbReference>
<dbReference type="Pfam" id="PF00999">
    <property type="entry name" value="Na_H_Exchanger"/>
    <property type="match status" value="1"/>
</dbReference>
<comment type="caution">
    <text evidence="9">The sequence shown here is derived from an EMBL/GenBank/DDBJ whole genome shotgun (WGS) entry which is preliminary data.</text>
</comment>
<dbReference type="PANTHER" id="PTHR32468:SF0">
    <property type="entry name" value="K(+)_H(+) ANTIPORTER 1"/>
    <property type="match status" value="1"/>
</dbReference>
<dbReference type="GO" id="GO:0016020">
    <property type="term" value="C:membrane"/>
    <property type="evidence" value="ECO:0007669"/>
    <property type="project" value="UniProtKB-SubCell"/>
</dbReference>
<keyword evidence="2" id="KW-0813">Transport</keyword>
<dbReference type="InterPro" id="IPR038770">
    <property type="entry name" value="Na+/solute_symporter_sf"/>
</dbReference>
<feature type="transmembrane region" description="Helical" evidence="7">
    <location>
        <begin position="191"/>
        <end position="215"/>
    </location>
</feature>
<keyword evidence="6 7" id="KW-0472">Membrane</keyword>
<evidence type="ECO:0000259" key="8">
    <source>
        <dbReference type="Pfam" id="PF00999"/>
    </source>
</evidence>
<dbReference type="PANTHER" id="PTHR32468">
    <property type="entry name" value="CATION/H + ANTIPORTER"/>
    <property type="match status" value="1"/>
</dbReference>
<feature type="transmembrane region" description="Helical" evidence="7">
    <location>
        <begin position="156"/>
        <end position="179"/>
    </location>
</feature>
<feature type="transmembrane region" description="Helical" evidence="7">
    <location>
        <begin position="374"/>
        <end position="399"/>
    </location>
</feature>
<dbReference type="GeneID" id="80882243"/>
<evidence type="ECO:0000256" key="3">
    <source>
        <dbReference type="ARBA" id="ARBA00022692"/>
    </source>
</evidence>
<feature type="transmembrane region" description="Helical" evidence="7">
    <location>
        <begin position="24"/>
        <end position="41"/>
    </location>
</feature>
<evidence type="ECO:0000256" key="5">
    <source>
        <dbReference type="ARBA" id="ARBA00023065"/>
    </source>
</evidence>
<evidence type="ECO:0000313" key="10">
    <source>
        <dbReference type="Proteomes" id="UP001217417"/>
    </source>
</evidence>
<organism evidence="9 10">
    <name type="scientific">Lipomyces tetrasporus</name>
    <dbReference type="NCBI Taxonomy" id="54092"/>
    <lineage>
        <taxon>Eukaryota</taxon>
        <taxon>Fungi</taxon>
        <taxon>Dikarya</taxon>
        <taxon>Ascomycota</taxon>
        <taxon>Saccharomycotina</taxon>
        <taxon>Lipomycetes</taxon>
        <taxon>Lipomycetales</taxon>
        <taxon>Lipomycetaceae</taxon>
        <taxon>Lipomyces</taxon>
    </lineage>
</organism>
<evidence type="ECO:0000256" key="7">
    <source>
        <dbReference type="SAM" id="Phobius"/>
    </source>
</evidence>
<feature type="transmembrane region" description="Helical" evidence="7">
    <location>
        <begin position="341"/>
        <end position="362"/>
    </location>
</feature>
<feature type="transmembrane region" description="Helical" evidence="7">
    <location>
        <begin position="115"/>
        <end position="136"/>
    </location>
</feature>
<name>A0AAD7QV97_9ASCO</name>
<evidence type="ECO:0000256" key="4">
    <source>
        <dbReference type="ARBA" id="ARBA00022989"/>
    </source>
</evidence>
<dbReference type="RefSeq" id="XP_056045559.1">
    <property type="nucleotide sequence ID" value="XM_056187077.1"/>
</dbReference>
<feature type="transmembrane region" description="Helical" evidence="7">
    <location>
        <begin position="262"/>
        <end position="287"/>
    </location>
</feature>
<keyword evidence="4 7" id="KW-1133">Transmembrane helix</keyword>
<comment type="subcellular location">
    <subcellularLocation>
        <location evidence="1">Membrane</location>
        <topology evidence="1">Multi-pass membrane protein</topology>
    </subcellularLocation>
</comment>
<evidence type="ECO:0000313" key="9">
    <source>
        <dbReference type="EMBL" id="KAJ8102109.1"/>
    </source>
</evidence>
<feature type="transmembrane region" description="Helical" evidence="7">
    <location>
        <begin position="221"/>
        <end position="241"/>
    </location>
</feature>
<evidence type="ECO:0000256" key="6">
    <source>
        <dbReference type="ARBA" id="ARBA00023136"/>
    </source>
</evidence>
<dbReference type="GO" id="GO:1902600">
    <property type="term" value="P:proton transmembrane transport"/>
    <property type="evidence" value="ECO:0007669"/>
    <property type="project" value="InterPro"/>
</dbReference>
<gene>
    <name evidence="9" type="ORF">POJ06DRAFT_248775</name>
</gene>
<feature type="domain" description="Cation/H+ exchanger transmembrane" evidence="8">
    <location>
        <begin position="34"/>
        <end position="423"/>
    </location>
</feature>
<dbReference type="AlphaFoldDB" id="A0AAD7QV97"/>
<keyword evidence="5" id="KW-0406">Ion transport</keyword>
<reference evidence="9" key="1">
    <citation type="submission" date="2023-03" db="EMBL/GenBank/DDBJ databases">
        <title>Near-Complete genome sequence of Lipomyces tetrasporous NRRL Y-64009, an oleaginous yeast capable of growing on lignocellulosic hydrolysates.</title>
        <authorList>
            <consortium name="Lawrence Berkeley National Laboratory"/>
            <person name="Jagtap S.S."/>
            <person name="Liu J.-J."/>
            <person name="Walukiewicz H.E."/>
            <person name="Pangilinan J."/>
            <person name="Lipzen A."/>
            <person name="Ahrendt S."/>
            <person name="Koriabine M."/>
            <person name="Cobaugh K."/>
            <person name="Salamov A."/>
            <person name="Yoshinaga Y."/>
            <person name="Ng V."/>
            <person name="Daum C."/>
            <person name="Grigoriev I.V."/>
            <person name="Slininger P.J."/>
            <person name="Dien B.S."/>
            <person name="Jin Y.-S."/>
            <person name="Rao C.V."/>
        </authorList>
    </citation>
    <scope>NUCLEOTIDE SEQUENCE</scope>
    <source>
        <strain evidence="9">NRRL Y-64009</strain>
    </source>
</reference>
<evidence type="ECO:0000256" key="2">
    <source>
        <dbReference type="ARBA" id="ARBA00022448"/>
    </source>
</evidence>
<keyword evidence="3 7" id="KW-0812">Transmembrane</keyword>
<feature type="transmembrane region" description="Helical" evidence="7">
    <location>
        <begin position="83"/>
        <end position="103"/>
    </location>
</feature>
<proteinExistence type="predicted"/>
<dbReference type="Proteomes" id="UP001217417">
    <property type="component" value="Unassembled WGS sequence"/>
</dbReference>
<dbReference type="GO" id="GO:0015297">
    <property type="term" value="F:antiporter activity"/>
    <property type="evidence" value="ECO:0007669"/>
    <property type="project" value="InterPro"/>
</dbReference>
<keyword evidence="10" id="KW-1185">Reference proteome</keyword>
<dbReference type="EMBL" id="JARPMG010000003">
    <property type="protein sequence ID" value="KAJ8102109.1"/>
    <property type="molecule type" value="Genomic_DNA"/>
</dbReference>
<evidence type="ECO:0000256" key="1">
    <source>
        <dbReference type="ARBA" id="ARBA00004141"/>
    </source>
</evidence>
<sequence>MAAPDQSGVFGGLDPTEYNASDPLVLFIIQVVIIVVTCRLLHYPLSLIRQPRVIAEVIGGVLLGPSVMGHIPNFNATIFPSASMPMLTLVANIGLVFFLFLVGLELDISLVMKNLRVAGSVAIAGMALPFGFGVAVSYGLYRTYHLDDNESSPMSFGLYALFIGVAMAITAFPVLARILTELKLLSTNVGTIVLSAGVSNDIVGWVLLALTVALVNASSGIVALWVFLVSCGWILFLMYIVKPIFRYAARRSGSLDTGPTQLMMIFTFLLVLISAFFTSIIGVHPIFGGFLAGMVIPHEKVFAVGVAEKIEDIITLLFLPLYFALSGLKTNLGLLDDGTTWGYTIAIIVIAMVTKIAGGALAAKANGLLWRESFTVGTLMSCKGLVELIVLNVGLQAGILSERVFTMFVVMALACTFLTTPLTAWLYPVWYQKKVALWRRGEVNWDDALVDHAPPAPAPAHAARPSAETVRSDGPALAPLKILVMLTRLESIPGITAFLKVLIAPSGHTASEQSDAIHPSRRLAIEKTDSIGSVQQSDALVIHGLKLEELTDRTSALMRASSVEDEDSPLSLRKDPILQSFVSVGKFWDRSRITGAKAIIPDHEFAEYTANKATDLGSDMVVVPWTMTSEADDEFVTSRMVRIVKGLYESATCDVVVLLDRGFDDAAVEHVNEGDNAANWMFARGGRGERHHVLFAYFGSADDIAALRFLKERVFWNKNVTATIVYRLNDADSRDSLLSCTSAYSERIVLESVDSTMTDVSLHLLAKAKDEIQSSSDLIVLGRDAVGGALTGSSSSSSSSSTPGVDTRQLGVLGELADWLVASRVSGSIVVYRAK</sequence>
<feature type="transmembrane region" description="Helical" evidence="7">
    <location>
        <begin position="53"/>
        <end position="71"/>
    </location>
</feature>